<proteinExistence type="predicted"/>
<comment type="caution">
    <text evidence="1">The sequence shown here is derived from an EMBL/GenBank/DDBJ whole genome shotgun (WGS) entry which is preliminary data.</text>
</comment>
<protein>
    <submittedName>
        <fullName evidence="1">Uncharacterized protein</fullName>
    </submittedName>
</protein>
<accession>A0A9W7YE97</accession>
<evidence type="ECO:0000313" key="2">
    <source>
        <dbReference type="Proteomes" id="UP001143981"/>
    </source>
</evidence>
<dbReference type="AlphaFoldDB" id="A0A9W7YE97"/>
<reference evidence="1" key="1">
    <citation type="submission" date="2022-07" db="EMBL/GenBank/DDBJ databases">
        <title>Phylogenomic reconstructions and comparative analyses of Kickxellomycotina fungi.</title>
        <authorList>
            <person name="Reynolds N.K."/>
            <person name="Stajich J.E."/>
            <person name="Barry K."/>
            <person name="Grigoriev I.V."/>
            <person name="Crous P."/>
            <person name="Smith M.E."/>
        </authorList>
    </citation>
    <scope>NUCLEOTIDE SEQUENCE</scope>
    <source>
        <strain evidence="1">BCRC 34381</strain>
    </source>
</reference>
<gene>
    <name evidence="1" type="ORF">LPJ61_002708</name>
</gene>
<sequence>MSGELPIGIRTTAVEAGKAGDTAPGACDMVQGLSDAAQTIGLSLQVMQRALVGNMEQAAQLTLSMNRMMEELVKRSVHVGVFARRSSEAPRDATGYRTGLAVTIKNGSPVPLQGAHVKLWFAPRRSQLAHPIQAQLALAEDCACGIALGPSSGGLSDDGCGPESEPFVQTTQGVDLASGATAEALAVLSVDALEQLSGRIAVEFPSPGTGQLLRVEHRFGIHLLQLTTGSFIRADAATDTAALVPVDGARPVDVELGGARDLFAVPPADGIGHGCVLAVGVGGSLLGLRVRDVHADAPTATCEWVAAAGALPELLELVPRLAEELRVHPPPASGR</sequence>
<dbReference type="OrthoDB" id="2254641at2759"/>
<dbReference type="EMBL" id="JANBOI010000370">
    <property type="protein sequence ID" value="KAJ1731083.1"/>
    <property type="molecule type" value="Genomic_DNA"/>
</dbReference>
<name>A0A9W7YE97_9FUNG</name>
<evidence type="ECO:0000313" key="1">
    <source>
        <dbReference type="EMBL" id="KAJ1731083.1"/>
    </source>
</evidence>
<dbReference type="Proteomes" id="UP001143981">
    <property type="component" value="Unassembled WGS sequence"/>
</dbReference>
<keyword evidence="2" id="KW-1185">Reference proteome</keyword>
<organism evidence="1 2">
    <name type="scientific">Coemansia biformis</name>
    <dbReference type="NCBI Taxonomy" id="1286918"/>
    <lineage>
        <taxon>Eukaryota</taxon>
        <taxon>Fungi</taxon>
        <taxon>Fungi incertae sedis</taxon>
        <taxon>Zoopagomycota</taxon>
        <taxon>Kickxellomycotina</taxon>
        <taxon>Kickxellomycetes</taxon>
        <taxon>Kickxellales</taxon>
        <taxon>Kickxellaceae</taxon>
        <taxon>Coemansia</taxon>
    </lineage>
</organism>